<dbReference type="Proteomes" id="UP001165293">
    <property type="component" value="Unassembled WGS sequence"/>
</dbReference>
<dbReference type="SUPFAM" id="SSF54427">
    <property type="entry name" value="NTF2-like"/>
    <property type="match status" value="1"/>
</dbReference>
<feature type="domain" description="SnoaL-like" evidence="2">
    <location>
        <begin position="40"/>
        <end position="139"/>
    </location>
</feature>
<dbReference type="Pfam" id="PF12680">
    <property type="entry name" value="SnoaL_2"/>
    <property type="match status" value="1"/>
</dbReference>
<sequence>MRTTAIVVLALAMLASGKARAEDVDKAACVPSTETSRELVRSFYTKALVDKQVRPAFEQYVAPDFVEHKPDIPGGNRDAVMDFLEGIVKDVPEARWEILRTVADNDLVFVHVRFVPATGAPAYALADLFRVDECKIVEHWDVVEPPREGQPNPNSRF</sequence>
<evidence type="ECO:0000313" key="4">
    <source>
        <dbReference type="Proteomes" id="UP001165293"/>
    </source>
</evidence>
<evidence type="ECO:0000313" key="3">
    <source>
        <dbReference type="EMBL" id="MCC8363773.1"/>
    </source>
</evidence>
<reference evidence="3" key="1">
    <citation type="submission" date="2021-10" db="EMBL/GenBank/DDBJ databases">
        <authorList>
            <person name="Lyu M."/>
            <person name="Wang X."/>
            <person name="Meng X."/>
            <person name="Xu K."/>
        </authorList>
    </citation>
    <scope>NUCLEOTIDE SEQUENCE</scope>
    <source>
        <strain evidence="3">A6</strain>
    </source>
</reference>
<dbReference type="InterPro" id="IPR037401">
    <property type="entry name" value="SnoaL-like"/>
</dbReference>
<dbReference type="Gene3D" id="3.10.450.50">
    <property type="match status" value="1"/>
</dbReference>
<name>A0ABS8JJJ0_9GAMM</name>
<comment type="caution">
    <text evidence="3">The sequence shown here is derived from an EMBL/GenBank/DDBJ whole genome shotgun (WGS) entry which is preliminary data.</text>
</comment>
<accession>A0ABS8JJJ0</accession>
<protein>
    <submittedName>
        <fullName evidence="3">Nuclear transport factor 2 family protein</fullName>
    </submittedName>
</protein>
<evidence type="ECO:0000256" key="1">
    <source>
        <dbReference type="SAM" id="SignalP"/>
    </source>
</evidence>
<keyword evidence="1" id="KW-0732">Signal</keyword>
<feature type="signal peptide" evidence="1">
    <location>
        <begin position="1"/>
        <end position="21"/>
    </location>
</feature>
<organism evidence="3 4">
    <name type="scientific">Noviluteimonas lactosilytica</name>
    <dbReference type="NCBI Taxonomy" id="2888523"/>
    <lineage>
        <taxon>Bacteria</taxon>
        <taxon>Pseudomonadati</taxon>
        <taxon>Pseudomonadota</taxon>
        <taxon>Gammaproteobacteria</taxon>
        <taxon>Lysobacterales</taxon>
        <taxon>Lysobacteraceae</taxon>
        <taxon>Noviluteimonas</taxon>
    </lineage>
</organism>
<proteinExistence type="predicted"/>
<keyword evidence="4" id="KW-1185">Reference proteome</keyword>
<dbReference type="InterPro" id="IPR032710">
    <property type="entry name" value="NTF2-like_dom_sf"/>
</dbReference>
<dbReference type="EMBL" id="JAJGAK010000003">
    <property type="protein sequence ID" value="MCC8363773.1"/>
    <property type="molecule type" value="Genomic_DNA"/>
</dbReference>
<evidence type="ECO:0000259" key="2">
    <source>
        <dbReference type="Pfam" id="PF12680"/>
    </source>
</evidence>
<dbReference type="RefSeq" id="WP_230527578.1">
    <property type="nucleotide sequence ID" value="NZ_JAJGAK010000003.1"/>
</dbReference>
<gene>
    <name evidence="3" type="ORF">LK996_11890</name>
</gene>
<feature type="chain" id="PRO_5046899087" evidence="1">
    <location>
        <begin position="22"/>
        <end position="157"/>
    </location>
</feature>